<dbReference type="Proteomes" id="UP000007123">
    <property type="component" value="Unassembled WGS sequence"/>
</dbReference>
<dbReference type="STRING" id="1156935.QWE_15723"/>
<sequence length="142" mass="16482">MPRTLHRVIEWAPTIIGIAALQIAYVQLSSANMSLNAANTISISRESREITEEIFAAADDFVLLNNAYDRYGDFIAHAGYLANQGQLPERYWAYLQNDFCRLYEDKKFQIWYARNINADHLVFLYPKFSRLKDHEKCKAIES</sequence>
<organism evidence="1 2">
    <name type="scientific">Agrobacterium albertimagni AOL15</name>
    <dbReference type="NCBI Taxonomy" id="1156935"/>
    <lineage>
        <taxon>Bacteria</taxon>
        <taxon>Pseudomonadati</taxon>
        <taxon>Pseudomonadota</taxon>
        <taxon>Alphaproteobacteria</taxon>
        <taxon>Hyphomicrobiales</taxon>
        <taxon>Rhizobiaceae</taxon>
        <taxon>Rhizobium/Agrobacterium group</taxon>
        <taxon>Agrobacterium</taxon>
    </lineage>
</organism>
<dbReference type="AlphaFoldDB" id="K2PZ34"/>
<reference evidence="1 2" key="1">
    <citation type="journal article" date="2012" name="J. Bacteriol.">
        <title>Draft Genome Sequence of Agrobacterium albertimagni Strain AOL15.</title>
        <authorList>
            <person name="Trimble W.L."/>
            <person name="Phung le T."/>
            <person name="Meyer F."/>
            <person name="Gilbert J.A."/>
            <person name="Silver S."/>
        </authorList>
    </citation>
    <scope>NUCLEOTIDE SEQUENCE [LARGE SCALE GENOMIC DNA]</scope>
    <source>
        <strain evidence="1 2">AOL15</strain>
    </source>
</reference>
<comment type="caution">
    <text evidence="1">The sequence shown here is derived from an EMBL/GenBank/DDBJ whole genome shotgun (WGS) entry which is preliminary data.</text>
</comment>
<gene>
    <name evidence="1" type="ORF">QWE_15723</name>
</gene>
<evidence type="ECO:0000313" key="2">
    <source>
        <dbReference type="Proteomes" id="UP000007123"/>
    </source>
</evidence>
<protein>
    <submittedName>
        <fullName evidence="1">Uncharacterized protein</fullName>
    </submittedName>
</protein>
<evidence type="ECO:0000313" key="1">
    <source>
        <dbReference type="EMBL" id="EKF58065.1"/>
    </source>
</evidence>
<dbReference type="EMBL" id="ALJF01000013">
    <property type="protein sequence ID" value="EKF58065.1"/>
    <property type="molecule type" value="Genomic_DNA"/>
</dbReference>
<proteinExistence type="predicted"/>
<keyword evidence="2" id="KW-1185">Reference proteome</keyword>
<accession>K2PZ34</accession>
<name>K2PZ34_9HYPH</name>